<keyword evidence="2" id="KW-1185">Reference proteome</keyword>
<feature type="compositionally biased region" description="Acidic residues" evidence="1">
    <location>
        <begin position="116"/>
        <end position="127"/>
    </location>
</feature>
<dbReference type="WBParaSite" id="MBELARI_LOCUS17061">
    <property type="protein sequence ID" value="MBELARI_LOCUS17061"/>
    <property type="gene ID" value="MBELARI_LOCUS17061"/>
</dbReference>
<evidence type="ECO:0000256" key="1">
    <source>
        <dbReference type="SAM" id="MobiDB-lite"/>
    </source>
</evidence>
<evidence type="ECO:0000313" key="2">
    <source>
        <dbReference type="Proteomes" id="UP000887575"/>
    </source>
</evidence>
<accession>A0AAF3ESE9</accession>
<sequence>MEDDSFDQTAKETSQLLFLVFESLLHELKKCDLSSLQKTSHRSRHSDGSRKKTFEILRKISVIVGESVLLDAFSLATTESIRRVDEKIYNQSEVEPIQDQSEVEHIQDQRETSPDLYEDADEDDDTSTESRIEPLLDGDRDKEWINALNGTRRIPKQKLHLYQVNEAPRSAVRLTLYRNHNWCPCLFYKNEVLKTRKRWSCSHWVALRLAEMMETVVIEEMSPEQIKQMVVASFCHIDF</sequence>
<protein>
    <submittedName>
        <fullName evidence="3">SWIM-type domain-containing protein</fullName>
    </submittedName>
</protein>
<dbReference type="GO" id="GO:0000724">
    <property type="term" value="P:double-strand break repair via homologous recombination"/>
    <property type="evidence" value="ECO:0007669"/>
    <property type="project" value="TreeGrafter"/>
</dbReference>
<name>A0AAF3ESE9_9BILA</name>
<evidence type="ECO:0000313" key="3">
    <source>
        <dbReference type="WBParaSite" id="MBELARI_LOCUS17061"/>
    </source>
</evidence>
<dbReference type="PANTHER" id="PTHR28498">
    <property type="entry name" value="ZINC FINGER SWIM DOMAIN-CONTAINING PROTEIN 7"/>
    <property type="match status" value="1"/>
</dbReference>
<organism evidence="2 3">
    <name type="scientific">Mesorhabditis belari</name>
    <dbReference type="NCBI Taxonomy" id="2138241"/>
    <lineage>
        <taxon>Eukaryota</taxon>
        <taxon>Metazoa</taxon>
        <taxon>Ecdysozoa</taxon>
        <taxon>Nematoda</taxon>
        <taxon>Chromadorea</taxon>
        <taxon>Rhabditida</taxon>
        <taxon>Rhabditina</taxon>
        <taxon>Rhabditomorpha</taxon>
        <taxon>Rhabditoidea</taxon>
        <taxon>Rhabditidae</taxon>
        <taxon>Mesorhabditinae</taxon>
        <taxon>Mesorhabditis</taxon>
    </lineage>
</organism>
<feature type="compositionally biased region" description="Basic and acidic residues" evidence="1">
    <location>
        <begin position="102"/>
        <end position="113"/>
    </location>
</feature>
<reference evidence="3" key="1">
    <citation type="submission" date="2024-02" db="UniProtKB">
        <authorList>
            <consortium name="WormBaseParasite"/>
        </authorList>
    </citation>
    <scope>IDENTIFICATION</scope>
</reference>
<dbReference type="AlphaFoldDB" id="A0AAF3ESE9"/>
<feature type="region of interest" description="Disordered" evidence="1">
    <location>
        <begin position="93"/>
        <end position="133"/>
    </location>
</feature>
<dbReference type="PANTHER" id="PTHR28498:SF1">
    <property type="entry name" value="ZINC FINGER SWIM DOMAIN-CONTAINING PROTEIN 7"/>
    <property type="match status" value="1"/>
</dbReference>
<dbReference type="GO" id="GO:0097196">
    <property type="term" value="C:Shu complex"/>
    <property type="evidence" value="ECO:0007669"/>
    <property type="project" value="TreeGrafter"/>
</dbReference>
<dbReference type="Proteomes" id="UP000887575">
    <property type="component" value="Unassembled WGS sequence"/>
</dbReference>
<proteinExistence type="predicted"/>